<feature type="compositionally biased region" description="Low complexity" evidence="11">
    <location>
        <begin position="77"/>
        <end position="92"/>
    </location>
</feature>
<feature type="region of interest" description="Disordered" evidence="11">
    <location>
        <begin position="56"/>
        <end position="100"/>
    </location>
</feature>
<keyword evidence="5" id="KW-0156">Chromatin regulator</keyword>
<dbReference type="GO" id="GO:0008270">
    <property type="term" value="F:zinc ion binding"/>
    <property type="evidence" value="ECO:0007669"/>
    <property type="project" value="UniProtKB-KW"/>
</dbReference>
<sequence>MSFSKRDEVLNGFTSRLFDAMLSDIVMDVALQSHSEIARSRELCERCNTRCGTVHIPPSAARANGTGSRAHTPLPSPSKAAGSAVASGAGTPNGKDAKGDSSGNVMLECMNCKRSVASNRFAQHLSGCLGLAGGARRTNARTATSKVKALSPDRNSSPSPKKMKKAQQPKLPPGSMNGHGTNGLHSAASSHVKSKVNSKLQQATPPPMLHAYSQSRTTDSSPDSGSSDSPPPSPKPVVKKPPPPAPSKTVSSQQQQQQWTLPSSNALQVPRRQSQPKPADLTGDYSSDSSSLSAD</sequence>
<keyword evidence="2" id="KW-0479">Metal-binding</keyword>
<dbReference type="AlphaFoldDB" id="A0A165PGJ6"/>
<dbReference type="EMBL" id="KV425890">
    <property type="protein sequence ID" value="KZW02147.1"/>
    <property type="molecule type" value="Genomic_DNA"/>
</dbReference>
<dbReference type="InterPro" id="IPR013246">
    <property type="entry name" value="SAGA_su_Sgf11"/>
</dbReference>
<keyword evidence="7 10" id="KW-0010">Activator</keyword>
<comment type="similarity">
    <text evidence="10">Belongs to the SGF11 family.</text>
</comment>
<evidence type="ECO:0000256" key="9">
    <source>
        <dbReference type="ARBA" id="ARBA00023242"/>
    </source>
</evidence>
<feature type="compositionally biased region" description="Polar residues" evidence="11">
    <location>
        <begin position="259"/>
        <end position="276"/>
    </location>
</feature>
<gene>
    <name evidence="12" type="ORF">EXIGLDRAFT_736854</name>
</gene>
<feature type="compositionally biased region" description="Low complexity" evidence="11">
    <location>
        <begin position="286"/>
        <end position="295"/>
    </location>
</feature>
<dbReference type="GO" id="GO:0006325">
    <property type="term" value="P:chromatin organization"/>
    <property type="evidence" value="ECO:0007669"/>
    <property type="project" value="UniProtKB-KW"/>
</dbReference>
<proteinExistence type="inferred from homology"/>
<evidence type="ECO:0000256" key="4">
    <source>
        <dbReference type="ARBA" id="ARBA00022833"/>
    </source>
</evidence>
<evidence type="ECO:0000256" key="7">
    <source>
        <dbReference type="ARBA" id="ARBA00023159"/>
    </source>
</evidence>
<organism evidence="12 13">
    <name type="scientific">Exidia glandulosa HHB12029</name>
    <dbReference type="NCBI Taxonomy" id="1314781"/>
    <lineage>
        <taxon>Eukaryota</taxon>
        <taxon>Fungi</taxon>
        <taxon>Dikarya</taxon>
        <taxon>Basidiomycota</taxon>
        <taxon>Agaricomycotina</taxon>
        <taxon>Agaricomycetes</taxon>
        <taxon>Auriculariales</taxon>
        <taxon>Exidiaceae</taxon>
        <taxon>Exidia</taxon>
    </lineage>
</organism>
<dbReference type="Gene3D" id="3.30.160.60">
    <property type="entry name" value="Classic Zinc Finger"/>
    <property type="match status" value="1"/>
</dbReference>
<keyword evidence="8" id="KW-0804">Transcription</keyword>
<dbReference type="GO" id="GO:0005634">
    <property type="term" value="C:nucleus"/>
    <property type="evidence" value="ECO:0007669"/>
    <property type="project" value="UniProtKB-SubCell"/>
</dbReference>
<name>A0A165PGJ6_EXIGL</name>
<reference evidence="12 13" key="1">
    <citation type="journal article" date="2016" name="Mol. Biol. Evol.">
        <title>Comparative Genomics of Early-Diverging Mushroom-Forming Fungi Provides Insights into the Origins of Lignocellulose Decay Capabilities.</title>
        <authorList>
            <person name="Nagy L.G."/>
            <person name="Riley R."/>
            <person name="Tritt A."/>
            <person name="Adam C."/>
            <person name="Daum C."/>
            <person name="Floudas D."/>
            <person name="Sun H."/>
            <person name="Yadav J.S."/>
            <person name="Pangilinan J."/>
            <person name="Larsson K.H."/>
            <person name="Matsuura K."/>
            <person name="Barry K."/>
            <person name="Labutti K."/>
            <person name="Kuo R."/>
            <person name="Ohm R.A."/>
            <person name="Bhattacharya S.S."/>
            <person name="Shirouzu T."/>
            <person name="Yoshinaga Y."/>
            <person name="Martin F.M."/>
            <person name="Grigoriev I.V."/>
            <person name="Hibbett D.S."/>
        </authorList>
    </citation>
    <scope>NUCLEOTIDE SEQUENCE [LARGE SCALE GENOMIC DNA]</scope>
    <source>
        <strain evidence="12 13">HHB12029</strain>
    </source>
</reference>
<dbReference type="Pfam" id="PF08209">
    <property type="entry name" value="Sgf11"/>
    <property type="match status" value="1"/>
</dbReference>
<keyword evidence="3" id="KW-0863">Zinc-finger</keyword>
<keyword evidence="4" id="KW-0862">Zinc</keyword>
<dbReference type="OrthoDB" id="21557at2759"/>
<keyword evidence="6" id="KW-0805">Transcription regulation</keyword>
<feature type="compositionally biased region" description="Polar residues" evidence="11">
    <location>
        <begin position="183"/>
        <end position="203"/>
    </location>
</feature>
<dbReference type="GO" id="GO:0070461">
    <property type="term" value="C:SAGA-type complex"/>
    <property type="evidence" value="ECO:0007669"/>
    <property type="project" value="UniProtKB-ARBA"/>
</dbReference>
<protein>
    <recommendedName>
        <fullName evidence="10">SAGA-associated factor 11</fullName>
    </recommendedName>
</protein>
<comment type="subcellular location">
    <subcellularLocation>
        <location evidence="1 10">Nucleus</location>
    </subcellularLocation>
</comment>
<keyword evidence="9" id="KW-0539">Nucleus</keyword>
<evidence type="ECO:0000313" key="12">
    <source>
        <dbReference type="EMBL" id="KZW02147.1"/>
    </source>
</evidence>
<accession>A0A165PGJ6</accession>
<keyword evidence="13" id="KW-1185">Reference proteome</keyword>
<evidence type="ECO:0000256" key="1">
    <source>
        <dbReference type="ARBA" id="ARBA00004123"/>
    </source>
</evidence>
<feature type="compositionally biased region" description="Low complexity" evidence="11">
    <location>
        <begin position="215"/>
        <end position="228"/>
    </location>
</feature>
<feature type="compositionally biased region" description="Pro residues" evidence="11">
    <location>
        <begin position="229"/>
        <end position="246"/>
    </location>
</feature>
<evidence type="ECO:0000256" key="3">
    <source>
        <dbReference type="ARBA" id="ARBA00022771"/>
    </source>
</evidence>
<dbReference type="InParanoid" id="A0A165PGJ6"/>
<evidence type="ECO:0000256" key="8">
    <source>
        <dbReference type="ARBA" id="ARBA00023163"/>
    </source>
</evidence>
<evidence type="ECO:0000256" key="11">
    <source>
        <dbReference type="SAM" id="MobiDB-lite"/>
    </source>
</evidence>
<dbReference type="Proteomes" id="UP000077266">
    <property type="component" value="Unassembled WGS sequence"/>
</dbReference>
<evidence type="ECO:0000256" key="10">
    <source>
        <dbReference type="RuleBase" id="RU261113"/>
    </source>
</evidence>
<evidence type="ECO:0000256" key="5">
    <source>
        <dbReference type="ARBA" id="ARBA00022853"/>
    </source>
</evidence>
<evidence type="ECO:0000256" key="6">
    <source>
        <dbReference type="ARBA" id="ARBA00023015"/>
    </source>
</evidence>
<evidence type="ECO:0000313" key="13">
    <source>
        <dbReference type="Proteomes" id="UP000077266"/>
    </source>
</evidence>
<feature type="region of interest" description="Disordered" evidence="11">
    <location>
        <begin position="136"/>
        <end position="295"/>
    </location>
</feature>
<evidence type="ECO:0000256" key="2">
    <source>
        <dbReference type="ARBA" id="ARBA00022723"/>
    </source>
</evidence>
<feature type="compositionally biased region" description="Low complexity" evidence="11">
    <location>
        <begin position="247"/>
        <end position="258"/>
    </location>
</feature>
<dbReference type="STRING" id="1314781.A0A165PGJ6"/>